<organism evidence="4 5">
    <name type="scientific">Escherichia coli O7:K1 (strain IAI39 / ExPEC)</name>
    <dbReference type="NCBI Taxonomy" id="585057"/>
    <lineage>
        <taxon>Bacteria</taxon>
        <taxon>Pseudomonadati</taxon>
        <taxon>Pseudomonadota</taxon>
        <taxon>Gammaproteobacteria</taxon>
        <taxon>Enterobacterales</taxon>
        <taxon>Enterobacteriaceae</taxon>
        <taxon>Escherichia</taxon>
    </lineage>
</organism>
<dbReference type="AlphaFoldDB" id="A0A0H3MMG6"/>
<name>A0A0H3MMG6_ECO7I</name>
<proteinExistence type="predicted"/>
<evidence type="ECO:0000256" key="1">
    <source>
        <dbReference type="ARBA" id="ARBA00022679"/>
    </source>
</evidence>
<dbReference type="NCBIfam" id="NF007355">
    <property type="entry name" value="PRK09850.1"/>
    <property type="match status" value="1"/>
</dbReference>
<dbReference type="PANTHER" id="PTHR10584:SF166">
    <property type="entry name" value="RIBOKINASE"/>
    <property type="match status" value="1"/>
</dbReference>
<dbReference type="SUPFAM" id="SSF53613">
    <property type="entry name" value="Ribokinase-like"/>
    <property type="match status" value="1"/>
</dbReference>
<dbReference type="InterPro" id="IPR029056">
    <property type="entry name" value="Ribokinase-like"/>
</dbReference>
<feature type="domain" description="Carbohydrate kinase PfkB" evidence="3">
    <location>
        <begin position="14"/>
        <end position="304"/>
    </location>
</feature>
<evidence type="ECO:0000313" key="5">
    <source>
        <dbReference type="Proteomes" id="UP000000749"/>
    </source>
</evidence>
<keyword evidence="2 4" id="KW-0418">Kinase</keyword>
<gene>
    <name evidence="4" type="ordered locus">ECIAI39_4229</name>
</gene>
<dbReference type="KEGG" id="ect:ECIAI39_4229"/>
<dbReference type="Pfam" id="PF00294">
    <property type="entry name" value="PfkB"/>
    <property type="match status" value="1"/>
</dbReference>
<dbReference type="STRING" id="585057.ECIAI39_4229"/>
<protein>
    <submittedName>
        <fullName evidence="4">Putative carbohydrate kinase</fullName>
        <ecNumber evidence="4">2.7.1.-</ecNumber>
    </submittedName>
</protein>
<sequence length="320" mass="34638">MFLNVRRCAMCDKEYIITIGSANIDIAGYSYASLNYADSNPGKIKFTPGGVGRNIAHNLALLGKNSWLMSAVGDDFYGQSLLAQTTQSGVNVDKCLIVNGENTSSYLSLLDKTGEMLVAINDMTISEHISAEFLSQHIDFIQGAKVIVADCNISESTLVWLLNNAGKVPVFVDPVSAWKCVKIREHLAQIHTLKPNRLEAETLSGISLSDRNDAEKVAVWFHTHGLNRLVLSMGGDGVYYSELYGASGWSPPVKTQVVNVTGAGDAMMAGLASCWVDNMPFIDSIRFAQGCSSMALASEYTNNPELSVANVKSLVEKQNV</sequence>
<dbReference type="Proteomes" id="UP000000749">
    <property type="component" value="Chromosome"/>
</dbReference>
<dbReference type="GO" id="GO:0016301">
    <property type="term" value="F:kinase activity"/>
    <property type="evidence" value="ECO:0007669"/>
    <property type="project" value="UniProtKB-KW"/>
</dbReference>
<dbReference type="FunFam" id="3.40.1190.20:FF:000032">
    <property type="entry name" value="Pseudouridine kinase"/>
    <property type="match status" value="1"/>
</dbReference>
<dbReference type="PANTHER" id="PTHR10584">
    <property type="entry name" value="SUGAR KINASE"/>
    <property type="match status" value="1"/>
</dbReference>
<accession>A0A0H3MMG6</accession>
<evidence type="ECO:0000259" key="3">
    <source>
        <dbReference type="Pfam" id="PF00294"/>
    </source>
</evidence>
<dbReference type="InterPro" id="IPR011611">
    <property type="entry name" value="PfkB_dom"/>
</dbReference>
<evidence type="ECO:0000313" key="4">
    <source>
        <dbReference type="EMBL" id="CAR20336.1"/>
    </source>
</evidence>
<dbReference type="PATRIC" id="fig|585057.6.peg.4377"/>
<reference evidence="5" key="1">
    <citation type="journal article" date="2009" name="PLoS Genet.">
        <title>Organised genome dynamics in the Escherichia coli species results in highly diverse adaptive paths.</title>
        <authorList>
            <person name="Touchon M."/>
            <person name="Hoede C."/>
            <person name="Tenaillon O."/>
            <person name="Barbe V."/>
            <person name="Baeriswyl S."/>
            <person name="Bidet P."/>
            <person name="Bingen E."/>
            <person name="Bonacorsi S."/>
            <person name="Bouchier C."/>
            <person name="Bouvet O."/>
            <person name="Calteau A."/>
            <person name="Chiapello H."/>
            <person name="Clermont O."/>
            <person name="Cruveiller S."/>
            <person name="Danchin A."/>
            <person name="Diard M."/>
            <person name="Dossat C."/>
            <person name="Karoui M.E."/>
            <person name="Frapy E."/>
            <person name="Garry L."/>
            <person name="Ghigo J.M."/>
            <person name="Gilles A.M."/>
            <person name="Johnson J."/>
            <person name="Le Bouguenec C."/>
            <person name="Lescat M."/>
            <person name="Mangenot S."/>
            <person name="Martinez-Jehanne V."/>
            <person name="Matic I."/>
            <person name="Nassif X."/>
            <person name="Oztas S."/>
            <person name="Petit M.A."/>
            <person name="Pichon C."/>
            <person name="Rouy Z."/>
            <person name="Ruf C.S."/>
            <person name="Schneider D."/>
            <person name="Tourret J."/>
            <person name="Vacherie B."/>
            <person name="Vallenet D."/>
            <person name="Medigue C."/>
            <person name="Rocha E.P.C."/>
            <person name="Denamur E."/>
        </authorList>
    </citation>
    <scope>NUCLEOTIDE SEQUENCE [LARGE SCALE GENOMIC DNA]</scope>
    <source>
        <strain evidence="5">IAI39 / ExPEC</strain>
    </source>
</reference>
<dbReference type="Gene3D" id="3.40.1190.20">
    <property type="match status" value="1"/>
</dbReference>
<evidence type="ECO:0000256" key="2">
    <source>
        <dbReference type="ARBA" id="ARBA00022777"/>
    </source>
</evidence>
<dbReference type="CDD" id="cd01941">
    <property type="entry name" value="YeiC_kinase_like"/>
    <property type="match status" value="1"/>
</dbReference>
<dbReference type="EMBL" id="CU928164">
    <property type="protein sequence ID" value="CAR20336.1"/>
    <property type="molecule type" value="Genomic_DNA"/>
</dbReference>
<dbReference type="HOGENOM" id="CLU_027634_11_2_6"/>
<dbReference type="InterPro" id="IPR002173">
    <property type="entry name" value="Carboh/pur_kinase_PfkB_CS"/>
</dbReference>
<dbReference type="PROSITE" id="PS00583">
    <property type="entry name" value="PFKB_KINASES_1"/>
    <property type="match status" value="1"/>
</dbReference>
<dbReference type="EC" id="2.7.1.-" evidence="4"/>
<keyword evidence="1 4" id="KW-0808">Transferase</keyword>
<dbReference type="PROSITE" id="PS00584">
    <property type="entry name" value="PFKB_KINASES_2"/>
    <property type="match status" value="1"/>
</dbReference>